<organism evidence="1 2">
    <name type="scientific">Aspergillus puulaauensis</name>
    <dbReference type="NCBI Taxonomy" id="1220207"/>
    <lineage>
        <taxon>Eukaryota</taxon>
        <taxon>Fungi</taxon>
        <taxon>Dikarya</taxon>
        <taxon>Ascomycota</taxon>
        <taxon>Pezizomycotina</taxon>
        <taxon>Eurotiomycetes</taxon>
        <taxon>Eurotiomycetidae</taxon>
        <taxon>Eurotiales</taxon>
        <taxon>Aspergillaceae</taxon>
        <taxon>Aspergillus</taxon>
    </lineage>
</organism>
<dbReference type="PANTHER" id="PTHR17985:SF8">
    <property type="entry name" value="TRANSPORT AND GOLGI ORGANIZATION PROTEIN 2 HOMOLOG"/>
    <property type="match status" value="1"/>
</dbReference>
<name>A0A7R7XBP1_9EURO</name>
<dbReference type="GeneID" id="64968326"/>
<dbReference type="GO" id="GO:0009306">
    <property type="term" value="P:protein secretion"/>
    <property type="evidence" value="ECO:0007669"/>
    <property type="project" value="TreeGrafter"/>
</dbReference>
<dbReference type="InterPro" id="IPR008551">
    <property type="entry name" value="TANGO2"/>
</dbReference>
<protein>
    <recommendedName>
        <fullName evidence="3">DUF833-domain-containing protein</fullName>
    </recommendedName>
</protein>
<dbReference type="Proteomes" id="UP000654913">
    <property type="component" value="Chromosome 1"/>
</dbReference>
<reference evidence="1" key="1">
    <citation type="submission" date="2021-01" db="EMBL/GenBank/DDBJ databases">
        <authorList>
            <consortium name="Aspergillus puulaauensis MK2 genome sequencing consortium"/>
            <person name="Kazuki M."/>
            <person name="Futagami T."/>
        </authorList>
    </citation>
    <scope>NUCLEOTIDE SEQUENCE</scope>
    <source>
        <strain evidence="1">MK2</strain>
    </source>
</reference>
<proteinExistence type="predicted"/>
<dbReference type="PANTHER" id="PTHR17985">
    <property type="entry name" value="SER/THR-RICH PROTEIN T10 IN DGCR REGION"/>
    <property type="match status" value="1"/>
</dbReference>
<dbReference type="KEGG" id="apuu:APUU_11149A"/>
<dbReference type="OrthoDB" id="191601at2759"/>
<evidence type="ECO:0000313" key="1">
    <source>
        <dbReference type="EMBL" id="BCS18321.1"/>
    </source>
</evidence>
<accession>A0A7R7XBP1</accession>
<dbReference type="GO" id="GO:0007030">
    <property type="term" value="P:Golgi organization"/>
    <property type="evidence" value="ECO:0007669"/>
    <property type="project" value="TreeGrafter"/>
</dbReference>
<keyword evidence="2" id="KW-1185">Reference proteome</keyword>
<dbReference type="GO" id="GO:0005794">
    <property type="term" value="C:Golgi apparatus"/>
    <property type="evidence" value="ECO:0007669"/>
    <property type="project" value="TreeGrafter"/>
</dbReference>
<dbReference type="RefSeq" id="XP_041550515.1">
    <property type="nucleotide sequence ID" value="XM_041695090.1"/>
</dbReference>
<dbReference type="EMBL" id="AP024443">
    <property type="protein sequence ID" value="BCS18321.1"/>
    <property type="molecule type" value="Genomic_DNA"/>
</dbReference>
<dbReference type="Pfam" id="PF05742">
    <property type="entry name" value="TANGO2"/>
    <property type="match status" value="1"/>
</dbReference>
<evidence type="ECO:0008006" key="3">
    <source>
        <dbReference type="Google" id="ProtNLM"/>
    </source>
</evidence>
<reference evidence="1" key="2">
    <citation type="submission" date="2021-02" db="EMBL/GenBank/DDBJ databases">
        <title>Aspergillus puulaauensis MK2 genome sequence.</title>
        <authorList>
            <person name="Futagami T."/>
            <person name="Mori K."/>
            <person name="Kadooka C."/>
            <person name="Tanaka T."/>
        </authorList>
    </citation>
    <scope>NUCLEOTIDE SEQUENCE</scope>
    <source>
        <strain evidence="1">MK2</strain>
    </source>
</reference>
<sequence length="341" mass="37665">MCIALISTAHPSYSLIIINNRDEYLRRPTAPADYWPPPNTHILGGRDLARKTQGTWMGVTRTGKVAILTNYRERTSDAATGQQSRGAIVNSWLTRTPDHPTTEYVEEMVASPTARNVGGFSLVCGYVNEPLAIVSNRSSDMDQVTWIAGEKGQTKGLSNTVFDDRSWPKILEGERLVDEAIEEHVKQEKGKGEEEEEEKLIEKLIEVLNTNSLPQLDGDATAEDYLPYFRRSIYIPLIGRGEKPKAPAAAGEIAVQNSGQSPCVDGHAHGTASGPVKEPEAGHDILDQSYLHGPYGTQKQTVILVGKDGRVRYFERTLYDQEANAVPIGQGDRSFEFQVTR</sequence>
<evidence type="ECO:0000313" key="2">
    <source>
        <dbReference type="Proteomes" id="UP000654913"/>
    </source>
</evidence>
<dbReference type="AlphaFoldDB" id="A0A7R7XBP1"/>
<gene>
    <name evidence="1" type="ORF">APUU_11149A</name>
</gene>